<evidence type="ECO:0000256" key="1">
    <source>
        <dbReference type="SAM" id="Phobius"/>
    </source>
</evidence>
<dbReference type="Proteomes" id="UP000289738">
    <property type="component" value="Chromosome A02"/>
</dbReference>
<organism evidence="2 3">
    <name type="scientific">Arachis hypogaea</name>
    <name type="common">Peanut</name>
    <dbReference type="NCBI Taxonomy" id="3818"/>
    <lineage>
        <taxon>Eukaryota</taxon>
        <taxon>Viridiplantae</taxon>
        <taxon>Streptophyta</taxon>
        <taxon>Embryophyta</taxon>
        <taxon>Tracheophyta</taxon>
        <taxon>Spermatophyta</taxon>
        <taxon>Magnoliopsida</taxon>
        <taxon>eudicotyledons</taxon>
        <taxon>Gunneridae</taxon>
        <taxon>Pentapetalae</taxon>
        <taxon>rosids</taxon>
        <taxon>fabids</taxon>
        <taxon>Fabales</taxon>
        <taxon>Fabaceae</taxon>
        <taxon>Papilionoideae</taxon>
        <taxon>50 kb inversion clade</taxon>
        <taxon>dalbergioids sensu lato</taxon>
        <taxon>Dalbergieae</taxon>
        <taxon>Pterocarpus clade</taxon>
        <taxon>Arachis</taxon>
    </lineage>
</organism>
<dbReference type="EMBL" id="SDMP01000002">
    <property type="protein sequence ID" value="RYR72256.1"/>
    <property type="molecule type" value="Genomic_DNA"/>
</dbReference>
<gene>
    <name evidence="2" type="ORF">Ahy_A02g006458</name>
</gene>
<evidence type="ECO:0000313" key="3">
    <source>
        <dbReference type="Proteomes" id="UP000289738"/>
    </source>
</evidence>
<protein>
    <submittedName>
        <fullName evidence="2">Uncharacterized protein</fullName>
    </submittedName>
</protein>
<proteinExistence type="predicted"/>
<keyword evidence="1" id="KW-0812">Transmembrane</keyword>
<reference evidence="2 3" key="1">
    <citation type="submission" date="2019-01" db="EMBL/GenBank/DDBJ databases">
        <title>Sequencing of cultivated peanut Arachis hypogaea provides insights into genome evolution and oil improvement.</title>
        <authorList>
            <person name="Chen X."/>
        </authorList>
    </citation>
    <scope>NUCLEOTIDE SEQUENCE [LARGE SCALE GENOMIC DNA]</scope>
    <source>
        <strain evidence="3">cv. Fuhuasheng</strain>
        <tissue evidence="2">Leaves</tissue>
    </source>
</reference>
<keyword evidence="1" id="KW-0472">Membrane</keyword>
<name>A0A445E9R6_ARAHY</name>
<keyword evidence="1" id="KW-1133">Transmembrane helix</keyword>
<sequence length="89" mass="9823">MAIIRERSRPGVHARSEYESLGRGGGLCLSILNIIFAILFGLLVLFLGSSLFDIGEQLLYTSILWHCLNQGLKVRMGSSLLSSNEEDEP</sequence>
<feature type="transmembrane region" description="Helical" evidence="1">
    <location>
        <begin position="21"/>
        <end position="47"/>
    </location>
</feature>
<accession>A0A445E9R6</accession>
<keyword evidence="3" id="KW-1185">Reference proteome</keyword>
<comment type="caution">
    <text evidence="2">The sequence shown here is derived from an EMBL/GenBank/DDBJ whole genome shotgun (WGS) entry which is preliminary data.</text>
</comment>
<evidence type="ECO:0000313" key="2">
    <source>
        <dbReference type="EMBL" id="RYR72256.1"/>
    </source>
</evidence>
<dbReference type="AlphaFoldDB" id="A0A445E9R6"/>